<dbReference type="Gramene" id="KQL09969">
    <property type="protein sequence ID" value="KQL09969"/>
    <property type="gene ID" value="SETIT_008419mg"/>
</dbReference>
<dbReference type="GO" id="GO:2000767">
    <property type="term" value="P:positive regulation of cytoplasmic translation"/>
    <property type="evidence" value="ECO:0000318"/>
    <property type="project" value="GO_Central"/>
</dbReference>
<feature type="compositionally biased region" description="Polar residues" evidence="2">
    <location>
        <begin position="153"/>
        <end position="163"/>
    </location>
</feature>
<evidence type="ECO:0000313" key="3">
    <source>
        <dbReference type="EnsemblPlants" id="KQL09969"/>
    </source>
</evidence>
<dbReference type="Proteomes" id="UP000004995">
    <property type="component" value="Unassembled WGS sequence"/>
</dbReference>
<keyword evidence="4" id="KW-1185">Reference proteome</keyword>
<dbReference type="AlphaFoldDB" id="K3Y2J5"/>
<proteinExistence type="predicted"/>
<accession>K3Y2J5</accession>
<dbReference type="InParanoid" id="K3Y2J5"/>
<keyword evidence="1" id="KW-0175">Coiled coil</keyword>
<protein>
    <recommendedName>
        <fullName evidence="5">CCHC-type domain-containing protein</fullName>
    </recommendedName>
</protein>
<reference evidence="3" key="2">
    <citation type="submission" date="2018-08" db="UniProtKB">
        <authorList>
            <consortium name="EnsemblPlants"/>
        </authorList>
    </citation>
    <scope>IDENTIFICATION</scope>
    <source>
        <strain evidence="3">Yugu1</strain>
    </source>
</reference>
<evidence type="ECO:0008006" key="5">
    <source>
        <dbReference type="Google" id="ProtNLM"/>
    </source>
</evidence>
<dbReference type="EMBL" id="AGNK02002299">
    <property type="status" value="NOT_ANNOTATED_CDS"/>
    <property type="molecule type" value="Genomic_DNA"/>
</dbReference>
<feature type="coiled-coil region" evidence="1">
    <location>
        <begin position="211"/>
        <end position="285"/>
    </location>
</feature>
<dbReference type="GO" id="GO:0005737">
    <property type="term" value="C:cytoplasm"/>
    <property type="evidence" value="ECO:0000318"/>
    <property type="project" value="GO_Central"/>
</dbReference>
<dbReference type="EnsemblPlants" id="KQL09969">
    <property type="protein sequence ID" value="KQL09969"/>
    <property type="gene ID" value="SETIT_008419mg"/>
</dbReference>
<dbReference type="Gene3D" id="4.10.60.10">
    <property type="entry name" value="Zinc finger, CCHC-type"/>
    <property type="match status" value="1"/>
</dbReference>
<evidence type="ECO:0000256" key="2">
    <source>
        <dbReference type="SAM" id="MobiDB-lite"/>
    </source>
</evidence>
<reference evidence="4" key="1">
    <citation type="journal article" date="2012" name="Nat. Biotechnol.">
        <title>Reference genome sequence of the model plant Setaria.</title>
        <authorList>
            <person name="Bennetzen J.L."/>
            <person name="Schmutz J."/>
            <person name="Wang H."/>
            <person name="Percifield R."/>
            <person name="Hawkins J."/>
            <person name="Pontaroli A.C."/>
            <person name="Estep M."/>
            <person name="Feng L."/>
            <person name="Vaughn J.N."/>
            <person name="Grimwood J."/>
            <person name="Jenkins J."/>
            <person name="Barry K."/>
            <person name="Lindquist E."/>
            <person name="Hellsten U."/>
            <person name="Deshpande S."/>
            <person name="Wang X."/>
            <person name="Wu X."/>
            <person name="Mitros T."/>
            <person name="Triplett J."/>
            <person name="Yang X."/>
            <person name="Ye C.Y."/>
            <person name="Mauro-Herrera M."/>
            <person name="Wang L."/>
            <person name="Li P."/>
            <person name="Sharma M."/>
            <person name="Sharma R."/>
            <person name="Ronald P.C."/>
            <person name="Panaud O."/>
            <person name="Kellogg E.A."/>
            <person name="Brutnell T.P."/>
            <person name="Doust A.N."/>
            <person name="Tuskan G.A."/>
            <person name="Rokhsar D."/>
            <person name="Devos K.M."/>
        </authorList>
    </citation>
    <scope>NUCLEOTIDE SEQUENCE [LARGE SCALE GENOMIC DNA]</scope>
    <source>
        <strain evidence="4">cv. Yugu1</strain>
    </source>
</reference>
<dbReference type="GO" id="GO:0045182">
    <property type="term" value="F:translation regulator activity"/>
    <property type="evidence" value="ECO:0000318"/>
    <property type="project" value="GO_Central"/>
</dbReference>
<dbReference type="HOGENOM" id="CLU_044302_1_0_1"/>
<feature type="compositionally biased region" description="Polar residues" evidence="2">
    <location>
        <begin position="124"/>
        <end position="138"/>
    </location>
</feature>
<dbReference type="GO" id="GO:0003727">
    <property type="term" value="F:single-stranded RNA binding"/>
    <property type="evidence" value="ECO:0000318"/>
    <property type="project" value="GO_Central"/>
</dbReference>
<feature type="compositionally biased region" description="Basic and acidic residues" evidence="2">
    <location>
        <begin position="139"/>
        <end position="152"/>
    </location>
</feature>
<feature type="region of interest" description="Disordered" evidence="2">
    <location>
        <begin position="119"/>
        <end position="163"/>
    </location>
</feature>
<evidence type="ECO:0000256" key="1">
    <source>
        <dbReference type="SAM" id="Coils"/>
    </source>
</evidence>
<dbReference type="GO" id="GO:0003729">
    <property type="term" value="F:mRNA binding"/>
    <property type="evidence" value="ECO:0000318"/>
    <property type="project" value="GO_Central"/>
</dbReference>
<name>K3Y2J5_SETIT</name>
<evidence type="ECO:0000313" key="4">
    <source>
        <dbReference type="Proteomes" id="UP000004995"/>
    </source>
</evidence>
<organism evidence="3 4">
    <name type="scientific">Setaria italica</name>
    <name type="common">Foxtail millet</name>
    <name type="synonym">Panicum italicum</name>
    <dbReference type="NCBI Taxonomy" id="4555"/>
    <lineage>
        <taxon>Eukaryota</taxon>
        <taxon>Viridiplantae</taxon>
        <taxon>Streptophyta</taxon>
        <taxon>Embryophyta</taxon>
        <taxon>Tracheophyta</taxon>
        <taxon>Spermatophyta</taxon>
        <taxon>Magnoliopsida</taxon>
        <taxon>Liliopsida</taxon>
        <taxon>Poales</taxon>
        <taxon>Poaceae</taxon>
        <taxon>PACMAD clade</taxon>
        <taxon>Panicoideae</taxon>
        <taxon>Panicodae</taxon>
        <taxon>Paniceae</taxon>
        <taxon>Cenchrinae</taxon>
        <taxon>Setaria</taxon>
    </lineage>
</organism>
<dbReference type="OMA" id="MACSSHI"/>
<sequence>MSTPFELTFDFELLACDSSNYASSYAHVLDIFRTIGPQIKQIVVVSISPLSVDRSKLTQEEEKCLQLNAQASYILIHALSEDVFDAIMDEDDDYDTNHDAHRIWTTLKKMYGACEDLGQDHKASSSGSGSEVANNCSSSEDHMCHRPHEESTAPKNSSSQQYTHKCFMDKHEKEREVEDEEFKFEFDKTTKRDKKEMVRLMKKVDKQGGELERQEDYLIERIKELESLNEEMRKLNETNVSLLDKFSWYDQVLVESCDDLIAQENNDLKQEVEKIKMDLSRLKGKGFAQPSQDNRDAMVKNIEEGSTLQSSCNNYIKPITRCFNYHEKGHKIASCTRKKSHSGKTKGFLKAQEKYMGGMAVRSKVKKATSNIKRKVCYACRQKGDLGKDCPNGSTPKLFIHSDSEKLGKNLNDSCATK</sequence>